<feature type="DNA-binding region" description="H-T-H motif" evidence="2">
    <location>
        <begin position="43"/>
        <end position="62"/>
    </location>
</feature>
<dbReference type="Pfam" id="PF00440">
    <property type="entry name" value="TetR_N"/>
    <property type="match status" value="1"/>
</dbReference>
<accession>A0A7X3K3J0</accession>
<feature type="domain" description="HTH tetR-type" evidence="3">
    <location>
        <begin position="20"/>
        <end position="80"/>
    </location>
</feature>
<dbReference type="Gene3D" id="1.10.357.10">
    <property type="entry name" value="Tetracycline Repressor, domain 2"/>
    <property type="match status" value="1"/>
</dbReference>
<evidence type="ECO:0000313" key="4">
    <source>
        <dbReference type="EMBL" id="MVS98963.1"/>
    </source>
</evidence>
<dbReference type="Pfam" id="PF17938">
    <property type="entry name" value="TetR_C_29"/>
    <property type="match status" value="1"/>
</dbReference>
<organism evidence="4 5">
    <name type="scientific">Devosia marina</name>
    <dbReference type="NCBI Taxonomy" id="2683198"/>
    <lineage>
        <taxon>Bacteria</taxon>
        <taxon>Pseudomonadati</taxon>
        <taxon>Pseudomonadota</taxon>
        <taxon>Alphaproteobacteria</taxon>
        <taxon>Hyphomicrobiales</taxon>
        <taxon>Devosiaceae</taxon>
        <taxon>Devosia</taxon>
    </lineage>
</organism>
<evidence type="ECO:0000313" key="5">
    <source>
        <dbReference type="Proteomes" id="UP000438106"/>
    </source>
</evidence>
<comment type="caution">
    <text evidence="4">The sequence shown here is derived from an EMBL/GenBank/DDBJ whole genome shotgun (WGS) entry which is preliminary data.</text>
</comment>
<dbReference type="InterPro" id="IPR050109">
    <property type="entry name" value="HTH-type_TetR-like_transc_reg"/>
</dbReference>
<dbReference type="GO" id="GO:0003677">
    <property type="term" value="F:DNA binding"/>
    <property type="evidence" value="ECO:0007669"/>
    <property type="project" value="UniProtKB-UniRule"/>
</dbReference>
<dbReference type="InterPro" id="IPR041474">
    <property type="entry name" value="NicS_C"/>
</dbReference>
<evidence type="ECO:0000259" key="3">
    <source>
        <dbReference type="PROSITE" id="PS50977"/>
    </source>
</evidence>
<dbReference type="InterPro" id="IPR001647">
    <property type="entry name" value="HTH_TetR"/>
</dbReference>
<keyword evidence="1 2" id="KW-0238">DNA-binding</keyword>
<evidence type="ECO:0000256" key="1">
    <source>
        <dbReference type="ARBA" id="ARBA00023125"/>
    </source>
</evidence>
<dbReference type="SUPFAM" id="SSF48498">
    <property type="entry name" value="Tetracyclin repressor-like, C-terminal domain"/>
    <property type="match status" value="1"/>
</dbReference>
<gene>
    <name evidence="4" type="ORF">GO014_08015</name>
</gene>
<dbReference type="AlphaFoldDB" id="A0A7X3K3J0"/>
<dbReference type="EMBL" id="WQRF01000002">
    <property type="protein sequence ID" value="MVS98963.1"/>
    <property type="molecule type" value="Genomic_DNA"/>
</dbReference>
<dbReference type="PANTHER" id="PTHR30328">
    <property type="entry name" value="TRANSCRIPTIONAL REPRESSOR"/>
    <property type="match status" value="1"/>
</dbReference>
<reference evidence="4 5" key="1">
    <citation type="submission" date="2019-12" db="EMBL/GenBank/DDBJ databases">
        <title>Devosia maris sp. nov., isolated from the deep seawater.</title>
        <authorList>
            <person name="Liu Y."/>
        </authorList>
    </citation>
    <scope>NUCLEOTIDE SEQUENCE [LARGE SCALE GENOMIC DNA]</scope>
    <source>
        <strain evidence="4 5">L53-10-65</strain>
    </source>
</reference>
<keyword evidence="5" id="KW-1185">Reference proteome</keyword>
<dbReference type="PROSITE" id="PS50977">
    <property type="entry name" value="HTH_TETR_2"/>
    <property type="match status" value="1"/>
</dbReference>
<dbReference type="InterPro" id="IPR009057">
    <property type="entry name" value="Homeodomain-like_sf"/>
</dbReference>
<dbReference type="Proteomes" id="UP000438106">
    <property type="component" value="Unassembled WGS sequence"/>
</dbReference>
<protein>
    <submittedName>
        <fullName evidence="4">TetR family transcriptional regulator</fullName>
    </submittedName>
</protein>
<dbReference type="InterPro" id="IPR036271">
    <property type="entry name" value="Tet_transcr_reg_TetR-rel_C_sf"/>
</dbReference>
<dbReference type="RefSeq" id="WP_157289904.1">
    <property type="nucleotide sequence ID" value="NZ_WQRF01000002.1"/>
</dbReference>
<dbReference type="SUPFAM" id="SSF46689">
    <property type="entry name" value="Homeodomain-like"/>
    <property type="match status" value="1"/>
</dbReference>
<dbReference type="PANTHER" id="PTHR30328:SF54">
    <property type="entry name" value="HTH-TYPE TRANSCRIPTIONAL REPRESSOR SCO4008"/>
    <property type="match status" value="1"/>
</dbReference>
<proteinExistence type="predicted"/>
<name>A0A7X3K3J0_9HYPH</name>
<evidence type="ECO:0000256" key="2">
    <source>
        <dbReference type="PROSITE-ProRule" id="PRU00335"/>
    </source>
</evidence>
<sequence>MRAAKKRIGPPPGPRQANIAETRDRILKAAIAQFARNGFSGARIESICKDADVNARMVYHYYVDKAGLYVAVLEHVLGELRTEELKLDVSAAEPMDGLLTMFDFIFGHFAKHPELIRLLSAENLLEGSYLRTSVATPTVASPVVEHIDTLLRRGEAKGVVRAGIDALHLYVMMVALSYFHKSNAYTLSAIWNDALLTPVWHEEHSVLARTMLAAFLAPPPSR</sequence>